<sequence length="664" mass="76001">MPFNEIELYDNKSSILLVPMHKSKINADGKLIEAAHHDDANIVHIDRRTGHIQKVPPKQHATLFDSMKSMSRILGVLGMIRLLSGTFLIVILKRDYVGSIKKHKVYRLAQIQFIPLLPSAFRKLSDKDREREFTYMEMLNKVFVGDRAHFFSYTCDLTQTFQRQSDILDGSFFNPTNSPMAQNDPFTNIDPKKPKPTVNEHSLWRYAHERFFWNHHLTSPLRDADLNGFIIPLIRGYVELIVDTLNKKKVKFGLISRVGTKRSGTRYNTRGADLHGNVANFVETEQFILHDGLFACHLQIRGSIPLIWSQYANLKYTPEIKFHKDKKKQTTSFKAHMDSVFQSYGNNISIVNLCKKKGQELILSRYYETLLKNVPLEHKVDYHAFDFHSETKGLRMDRISLLIDEMKEKVQQYAFHLEQYKPCKTSASKQLVAKLSLSPDTPSALPKVVSDSIPSTPPHQEVDLLLDFSANQDEEKKEEKNFETPPATPITSDTSDPESNTDKNSPSSPSEYTVHRTLQEQKGLFRVNCVDCCDRTNVVETAFGRVLLEQQLKMMGVFSPHESIIHHEKFNKIFQHFWANNGDRISSLYAGTGALMGDFTRTGQRSVVGFMKDGVNAVSRYVQNNFKDQVKQRSLHLVLGLLDVNGEEERNLMTENSNVLGSVF</sequence>
<name>A0A7S1KPB5_9EUKA</name>
<dbReference type="PANTHER" id="PTHR45662:SF2">
    <property type="entry name" value="PHOSPHATIDYLINOSITOL-3-PHOSPHATASE SAC1"/>
    <property type="match status" value="1"/>
</dbReference>
<proteinExistence type="predicted"/>
<evidence type="ECO:0000259" key="2">
    <source>
        <dbReference type="PROSITE" id="PS50275"/>
    </source>
</evidence>
<protein>
    <recommendedName>
        <fullName evidence="2">SAC domain-containing protein</fullName>
    </recommendedName>
</protein>
<reference evidence="3" key="1">
    <citation type="submission" date="2021-01" db="EMBL/GenBank/DDBJ databases">
        <authorList>
            <person name="Corre E."/>
            <person name="Pelletier E."/>
            <person name="Niang G."/>
            <person name="Scheremetjew M."/>
            <person name="Finn R."/>
            <person name="Kale V."/>
            <person name="Holt S."/>
            <person name="Cochrane G."/>
            <person name="Meng A."/>
            <person name="Brown T."/>
            <person name="Cohen L."/>
        </authorList>
    </citation>
    <scope>NUCLEOTIDE SEQUENCE</scope>
    <source>
        <strain evidence="3">WS</strain>
    </source>
</reference>
<dbReference type="PROSITE" id="PS50275">
    <property type="entry name" value="SAC"/>
    <property type="match status" value="1"/>
</dbReference>
<dbReference type="GO" id="GO:0046856">
    <property type="term" value="P:phosphatidylinositol dephosphorylation"/>
    <property type="evidence" value="ECO:0007669"/>
    <property type="project" value="TreeGrafter"/>
</dbReference>
<accession>A0A7S1KPB5</accession>
<dbReference type="Pfam" id="PF02383">
    <property type="entry name" value="Syja_N"/>
    <property type="match status" value="1"/>
</dbReference>
<feature type="domain" description="SAC" evidence="2">
    <location>
        <begin position="140"/>
        <end position="591"/>
    </location>
</feature>
<feature type="compositionally biased region" description="Polar residues" evidence="1">
    <location>
        <begin position="489"/>
        <end position="511"/>
    </location>
</feature>
<feature type="region of interest" description="Disordered" evidence="1">
    <location>
        <begin position="473"/>
        <end position="514"/>
    </location>
</feature>
<dbReference type="GO" id="GO:0005783">
    <property type="term" value="C:endoplasmic reticulum"/>
    <property type="evidence" value="ECO:0007669"/>
    <property type="project" value="TreeGrafter"/>
</dbReference>
<dbReference type="EMBL" id="HBGD01004822">
    <property type="protein sequence ID" value="CAD9080774.1"/>
    <property type="molecule type" value="Transcribed_RNA"/>
</dbReference>
<gene>
    <name evidence="3" type="ORF">PCOS0759_LOCUS4014</name>
</gene>
<feature type="region of interest" description="Disordered" evidence="1">
    <location>
        <begin position="439"/>
        <end position="460"/>
    </location>
</feature>
<dbReference type="AlphaFoldDB" id="A0A7S1KPB5"/>
<feature type="compositionally biased region" description="Basic and acidic residues" evidence="1">
    <location>
        <begin position="473"/>
        <end position="482"/>
    </location>
</feature>
<dbReference type="InterPro" id="IPR002013">
    <property type="entry name" value="SAC_dom"/>
</dbReference>
<evidence type="ECO:0000256" key="1">
    <source>
        <dbReference type="SAM" id="MobiDB-lite"/>
    </source>
</evidence>
<organism evidence="3">
    <name type="scientific">Percolomonas cosmopolitus</name>
    <dbReference type="NCBI Taxonomy" id="63605"/>
    <lineage>
        <taxon>Eukaryota</taxon>
        <taxon>Discoba</taxon>
        <taxon>Heterolobosea</taxon>
        <taxon>Tetramitia</taxon>
        <taxon>Eutetramitia</taxon>
        <taxon>Percolomonadidae</taxon>
        <taxon>Percolomonas</taxon>
    </lineage>
</organism>
<dbReference type="PANTHER" id="PTHR45662">
    <property type="entry name" value="PHOSPHATIDYLINOSITIDE PHOSPHATASE SAC1"/>
    <property type="match status" value="1"/>
</dbReference>
<dbReference type="GO" id="GO:0043812">
    <property type="term" value="F:phosphatidylinositol-4-phosphate phosphatase activity"/>
    <property type="evidence" value="ECO:0007669"/>
    <property type="project" value="TreeGrafter"/>
</dbReference>
<evidence type="ECO:0000313" key="3">
    <source>
        <dbReference type="EMBL" id="CAD9080774.1"/>
    </source>
</evidence>